<proteinExistence type="predicted"/>
<keyword evidence="2" id="KW-1185">Reference proteome</keyword>
<evidence type="ECO:0000313" key="2">
    <source>
        <dbReference type="Proteomes" id="UP000017640"/>
    </source>
</evidence>
<dbReference type="Proteomes" id="UP000017640">
    <property type="component" value="Chromosome"/>
</dbReference>
<gene>
    <name evidence="1" type="ORF">SPICUR_07455</name>
</gene>
<dbReference type="HOGENOM" id="CLU_2525877_0_0_6"/>
<name>U5T7T9_9GAMM</name>
<protein>
    <submittedName>
        <fullName evidence="1">Uncharacterized protein</fullName>
    </submittedName>
</protein>
<accession>U5T7T9</accession>
<dbReference type="AlphaFoldDB" id="U5T7T9"/>
<reference evidence="1 2" key="1">
    <citation type="journal article" date="2013" name="BMC Genomics">
        <title>Genomes of "Spiribacter", a streamlined, successful halophilic bacterium.</title>
        <authorList>
            <person name="Lopez-Perez M."/>
            <person name="Ghai R."/>
            <person name="Leon M.J."/>
            <person name="Rodriguez-Olmos A."/>
            <person name="Copa-Patino J.L."/>
            <person name="Soliveri J."/>
            <person name="Sanchez-Porro C."/>
            <person name="Ventosa A."/>
            <person name="Rodriguez-Valera F."/>
        </authorList>
    </citation>
    <scope>NUCLEOTIDE SEQUENCE [LARGE SCALE GENOMIC DNA]</scope>
    <source>
        <strain evidence="1 2">UAH-SP71</strain>
    </source>
</reference>
<evidence type="ECO:0000313" key="1">
    <source>
        <dbReference type="EMBL" id="AGY92453.1"/>
    </source>
</evidence>
<sequence length="84" mass="9443">MQEVVLVVPRMQVVLRGDRLDIIHQEVILEKMVSSFLPVLVGFLPQFSNGDLSTPAINLYVISLHAVIPCLMDTGVELFRVVPW</sequence>
<dbReference type="KEGG" id="spiu:SPICUR_07455"/>
<dbReference type="EMBL" id="CP005990">
    <property type="protein sequence ID" value="AGY92453.1"/>
    <property type="molecule type" value="Genomic_DNA"/>
</dbReference>
<organism evidence="1 2">
    <name type="scientific">Spiribacter curvatus</name>
    <dbReference type="NCBI Taxonomy" id="1335757"/>
    <lineage>
        <taxon>Bacteria</taxon>
        <taxon>Pseudomonadati</taxon>
        <taxon>Pseudomonadota</taxon>
        <taxon>Gammaproteobacteria</taxon>
        <taxon>Chromatiales</taxon>
        <taxon>Ectothiorhodospiraceae</taxon>
        <taxon>Spiribacter</taxon>
    </lineage>
</organism>